<name>A0A1Y1Z5J1_9FUNG</name>
<evidence type="ECO:0000256" key="2">
    <source>
        <dbReference type="SAM" id="Phobius"/>
    </source>
</evidence>
<keyword evidence="4" id="KW-1185">Reference proteome</keyword>
<organism evidence="3 4">
    <name type="scientific">Basidiobolus meristosporus CBS 931.73</name>
    <dbReference type="NCBI Taxonomy" id="1314790"/>
    <lineage>
        <taxon>Eukaryota</taxon>
        <taxon>Fungi</taxon>
        <taxon>Fungi incertae sedis</taxon>
        <taxon>Zoopagomycota</taxon>
        <taxon>Entomophthoromycotina</taxon>
        <taxon>Basidiobolomycetes</taxon>
        <taxon>Basidiobolales</taxon>
        <taxon>Basidiobolaceae</taxon>
        <taxon>Basidiobolus</taxon>
    </lineage>
</organism>
<dbReference type="OrthoDB" id="3261505at2759"/>
<evidence type="ECO:0000313" key="3">
    <source>
        <dbReference type="EMBL" id="ORY05519.1"/>
    </source>
</evidence>
<keyword evidence="2" id="KW-1133">Transmembrane helix</keyword>
<accession>A0A1Y1Z5J1</accession>
<protein>
    <submittedName>
        <fullName evidence="3">Uncharacterized protein</fullName>
    </submittedName>
</protein>
<comment type="caution">
    <text evidence="3">The sequence shown here is derived from an EMBL/GenBank/DDBJ whole genome shotgun (WGS) entry which is preliminary data.</text>
</comment>
<feature type="transmembrane region" description="Helical" evidence="2">
    <location>
        <begin position="158"/>
        <end position="178"/>
    </location>
</feature>
<keyword evidence="2" id="KW-0812">Transmembrane</keyword>
<proteinExistence type="predicted"/>
<dbReference type="Proteomes" id="UP000193498">
    <property type="component" value="Unassembled WGS sequence"/>
</dbReference>
<dbReference type="InParanoid" id="A0A1Y1Z5J1"/>
<dbReference type="EMBL" id="MCFE01000024">
    <property type="protein sequence ID" value="ORY05519.1"/>
    <property type="molecule type" value="Genomic_DNA"/>
</dbReference>
<dbReference type="AlphaFoldDB" id="A0A1Y1Z5J1"/>
<sequence length="218" mass="22595">MALGIDLDSRELPPLPAILPGNPTGSPPGTPTAIPSVPAGSPPPDTSPAIASPTPQQTPAPEDPQPTISKTPDHASAGNPVQPPGNTGGNGNSPRVTPTKHTSILTMTASSAGKIRTIIATETLEVMSGQPETQLNTNNVPSYAGSGGNTNSDSKKPLITTAIVLGSVLVAGVGIWIFRKWKVSPSADFQQKLANVDYFKPPGHHDRNTVFLRELNEP</sequence>
<evidence type="ECO:0000256" key="1">
    <source>
        <dbReference type="SAM" id="MobiDB-lite"/>
    </source>
</evidence>
<reference evidence="3 4" key="1">
    <citation type="submission" date="2016-07" db="EMBL/GenBank/DDBJ databases">
        <title>Pervasive Adenine N6-methylation of Active Genes in Fungi.</title>
        <authorList>
            <consortium name="DOE Joint Genome Institute"/>
            <person name="Mondo S.J."/>
            <person name="Dannebaum R.O."/>
            <person name="Kuo R.C."/>
            <person name="Labutti K."/>
            <person name="Haridas S."/>
            <person name="Kuo A."/>
            <person name="Salamov A."/>
            <person name="Ahrendt S.R."/>
            <person name="Lipzen A."/>
            <person name="Sullivan W."/>
            <person name="Andreopoulos W.B."/>
            <person name="Clum A."/>
            <person name="Lindquist E."/>
            <person name="Daum C."/>
            <person name="Ramamoorthy G.K."/>
            <person name="Gryganskyi A."/>
            <person name="Culley D."/>
            <person name="Magnuson J.K."/>
            <person name="James T.Y."/>
            <person name="O'Malley M.A."/>
            <person name="Stajich J.E."/>
            <person name="Spatafora J.W."/>
            <person name="Visel A."/>
            <person name="Grigoriev I.V."/>
        </authorList>
    </citation>
    <scope>NUCLEOTIDE SEQUENCE [LARGE SCALE GENOMIC DNA]</scope>
    <source>
        <strain evidence="3 4">CBS 931.73</strain>
    </source>
</reference>
<gene>
    <name evidence="3" type="ORF">K493DRAFT_296433</name>
</gene>
<evidence type="ECO:0000313" key="4">
    <source>
        <dbReference type="Proteomes" id="UP000193498"/>
    </source>
</evidence>
<feature type="region of interest" description="Disordered" evidence="1">
    <location>
        <begin position="1"/>
        <end position="99"/>
    </location>
</feature>
<keyword evidence="2" id="KW-0472">Membrane</keyword>